<organism evidence="1 2">
    <name type="scientific">Puccinia coronata f. sp. avenae</name>
    <dbReference type="NCBI Taxonomy" id="200324"/>
    <lineage>
        <taxon>Eukaryota</taxon>
        <taxon>Fungi</taxon>
        <taxon>Dikarya</taxon>
        <taxon>Basidiomycota</taxon>
        <taxon>Pucciniomycotina</taxon>
        <taxon>Pucciniomycetes</taxon>
        <taxon>Pucciniales</taxon>
        <taxon>Pucciniaceae</taxon>
        <taxon>Puccinia</taxon>
    </lineage>
</organism>
<proteinExistence type="predicted"/>
<protein>
    <submittedName>
        <fullName evidence="1">Uncharacterized protein</fullName>
    </submittedName>
</protein>
<evidence type="ECO:0000313" key="1">
    <source>
        <dbReference type="EMBL" id="PLW04481.1"/>
    </source>
</evidence>
<accession>A0A2N5RU16</accession>
<dbReference type="Proteomes" id="UP000235392">
    <property type="component" value="Unassembled WGS sequence"/>
</dbReference>
<reference evidence="1 2" key="1">
    <citation type="submission" date="2017-11" db="EMBL/GenBank/DDBJ databases">
        <title>De novo assembly and phasing of dikaryotic genomes from two isolates of Puccinia coronata f. sp. avenae, the causal agent of oat crown rust.</title>
        <authorList>
            <person name="Miller M.E."/>
            <person name="Zhang Y."/>
            <person name="Omidvar V."/>
            <person name="Sperschneider J."/>
            <person name="Schwessinger B."/>
            <person name="Raley C."/>
            <person name="Palmer J.M."/>
            <person name="Garnica D."/>
            <person name="Upadhyaya N."/>
            <person name="Rathjen J."/>
            <person name="Taylor J.M."/>
            <person name="Park R.F."/>
            <person name="Dodds P.N."/>
            <person name="Hirsch C.D."/>
            <person name="Kianian S.F."/>
            <person name="Figueroa M."/>
        </authorList>
    </citation>
    <scope>NUCLEOTIDE SEQUENCE [LARGE SCALE GENOMIC DNA]</scope>
    <source>
        <strain evidence="1">12SD80</strain>
    </source>
</reference>
<dbReference type="AlphaFoldDB" id="A0A2N5RU16"/>
<evidence type="ECO:0000313" key="2">
    <source>
        <dbReference type="Proteomes" id="UP000235392"/>
    </source>
</evidence>
<comment type="caution">
    <text evidence="1">The sequence shown here is derived from an EMBL/GenBank/DDBJ whole genome shotgun (WGS) entry which is preliminary data.</text>
</comment>
<name>A0A2N5RU16_9BASI</name>
<sequence>MSKLVLDDAPIFTAKSVIPDSSDCCPTPAAKPPINSPAGHPQLKTNHIRGRDLLQLFWVLRPVDLHQRSNLVTAIRLAIDYILHRLFLLSATPCEPSTGLCFSSQPPRANPPQVFTWSKIALHKHFTLFYLVFTPCSIGQSSSRIFDSHTNPFGTTLPLTNIISLYVPSSRCKGRTNQTFQKVCPPVKQANRKSQLPPPELIPLTLIPPSGVLQGGRLNACCATSGPASPRTPEEGA</sequence>
<dbReference type="EMBL" id="PGCI01001556">
    <property type="protein sequence ID" value="PLW04481.1"/>
    <property type="molecule type" value="Genomic_DNA"/>
</dbReference>
<gene>
    <name evidence="1" type="ORF">PCASD_26661</name>
</gene>